<keyword evidence="7 8" id="KW-0030">Aminoacyl-tRNA synthetase</keyword>
<evidence type="ECO:0000256" key="6">
    <source>
        <dbReference type="ARBA" id="ARBA00022917"/>
    </source>
</evidence>
<comment type="function">
    <text evidence="8">Catalyzes the attachment of glycine to tRNA(Gly).</text>
</comment>
<feature type="binding site" evidence="8">
    <location>
        <begin position="267"/>
        <end position="268"/>
    </location>
    <ligand>
        <name>ATP</name>
        <dbReference type="ChEBI" id="CHEBI:30616"/>
    </ligand>
</feature>
<dbReference type="GO" id="GO:0005524">
    <property type="term" value="F:ATP binding"/>
    <property type="evidence" value="ECO:0007669"/>
    <property type="project" value="UniProtKB-UniRule"/>
</dbReference>
<dbReference type="GO" id="GO:0004081">
    <property type="term" value="F:bis(5'-nucleosyl)-tetraphosphatase (asymmetrical) activity"/>
    <property type="evidence" value="ECO:0007669"/>
    <property type="project" value="UniProtKB-ARBA"/>
</dbReference>
<dbReference type="PANTHER" id="PTHR10745:SF8">
    <property type="entry name" value="DNA POLYMERASE SUBUNIT GAMMA-2, MITOCHONDRIAL"/>
    <property type="match status" value="1"/>
</dbReference>
<feature type="binding site" evidence="8">
    <location>
        <begin position="311"/>
        <end position="314"/>
    </location>
    <ligand>
        <name>ATP</name>
        <dbReference type="ChEBI" id="CHEBI:30616"/>
    </ligand>
</feature>
<comment type="similarity">
    <text evidence="1 8">Belongs to the class-II aminoacyl-tRNA synthetase family.</text>
</comment>
<dbReference type="GO" id="GO:1990742">
    <property type="term" value="C:microvesicle"/>
    <property type="evidence" value="ECO:0007669"/>
    <property type="project" value="UniProtKB-ARBA"/>
</dbReference>
<feature type="binding site" evidence="8">
    <location>
        <begin position="198"/>
        <end position="202"/>
    </location>
    <ligand>
        <name>substrate</name>
    </ligand>
</feature>
<dbReference type="CDD" id="cd00774">
    <property type="entry name" value="GlyRS-like_core"/>
    <property type="match status" value="1"/>
</dbReference>
<sequence>MDNTMDKLVSLCKRRGFVFPSSEIYGGINACWDYGPLGTVMKNNVKAAWWRAMTQLRDDIEALDAAILMHPKVWEASGHIENFTDPLVDCKQCKARYRTDELKGDPTDPETVCPKCGNRGTLTEPRLFNLMFKTFMGPVQDDASVIYLRPETAQGIYVNFDNVRTTSRQKIPFGIAQIGKAFRNEITPGNFIFRTREFEQMEMQFFVKPSDDEIWFEHWKQERYQWYLDLGIRKEKLRFHEHGPNDLAHYAKKAYDVEYEFPFGWKELEGIHNRTDFDLGRHQKYSGKKLEYFDDANKERYIPYIIETSAGCDRTLLTCLVDAYREDEVGGEKRVYLSLHPRLAPIKAAVFPLVKRDGMPETSKEIVKTLRKDFPVFYDEAGAVGRRYRRQDEAGTPFCITVDSQTKEDETVTIRYRDTLEQERCKIADLPKRMKKLIWV</sequence>
<comment type="catalytic activity">
    <reaction evidence="8">
        <text>tRNA(Gly) + glycine + ATP = glycyl-tRNA(Gly) + AMP + diphosphate</text>
        <dbReference type="Rhea" id="RHEA:16013"/>
        <dbReference type="Rhea" id="RHEA-COMP:9664"/>
        <dbReference type="Rhea" id="RHEA-COMP:9683"/>
        <dbReference type="ChEBI" id="CHEBI:30616"/>
        <dbReference type="ChEBI" id="CHEBI:33019"/>
        <dbReference type="ChEBI" id="CHEBI:57305"/>
        <dbReference type="ChEBI" id="CHEBI:78442"/>
        <dbReference type="ChEBI" id="CHEBI:78522"/>
        <dbReference type="ChEBI" id="CHEBI:456215"/>
        <dbReference type="EC" id="6.1.1.14"/>
    </reaction>
</comment>
<dbReference type="HAMAP" id="MF_00253_B">
    <property type="entry name" value="Gly_tRNA_synth_B"/>
    <property type="match status" value="1"/>
</dbReference>
<dbReference type="SUPFAM" id="SSF55681">
    <property type="entry name" value="Class II aaRS and biotin synthetases"/>
    <property type="match status" value="1"/>
</dbReference>
<comment type="caution">
    <text evidence="10">The sequence shown here is derived from an EMBL/GenBank/DDBJ whole genome shotgun (WGS) entry which is preliminary data.</text>
</comment>
<evidence type="ECO:0000256" key="7">
    <source>
        <dbReference type="ARBA" id="ARBA00023146"/>
    </source>
</evidence>
<evidence type="ECO:0000256" key="8">
    <source>
        <dbReference type="HAMAP-Rule" id="MF_00253"/>
    </source>
</evidence>
<dbReference type="InterPro" id="IPR033731">
    <property type="entry name" value="GlyRS-like_core"/>
</dbReference>
<organism evidence="10 11">
    <name type="scientific">Eiseniibacteriota bacterium</name>
    <dbReference type="NCBI Taxonomy" id="2212470"/>
    <lineage>
        <taxon>Bacteria</taxon>
        <taxon>Candidatus Eiseniibacteriota</taxon>
    </lineage>
</organism>
<dbReference type="GO" id="GO:0070062">
    <property type="term" value="C:extracellular exosome"/>
    <property type="evidence" value="ECO:0007669"/>
    <property type="project" value="UniProtKB-ARBA"/>
</dbReference>
<protein>
    <recommendedName>
        <fullName evidence="8">Glycine--tRNA ligase</fullName>
        <ecNumber evidence="8">6.1.1.14</ecNumber>
    </recommendedName>
    <alternativeName>
        <fullName evidence="8">Glycyl-tRNA synthetase</fullName>
        <shortName evidence="8">GlyRS</shortName>
    </alternativeName>
</protein>
<feature type="binding site" evidence="8">
    <location>
        <position position="151"/>
    </location>
    <ligand>
        <name>substrate</name>
    </ligand>
</feature>
<keyword evidence="2 8" id="KW-0963">Cytoplasm</keyword>
<evidence type="ECO:0000313" key="10">
    <source>
        <dbReference type="EMBL" id="MBU2692617.1"/>
    </source>
</evidence>
<dbReference type="FunFam" id="3.40.50.800:FF:000002">
    <property type="entry name" value="Glycine--tRNA ligase"/>
    <property type="match status" value="1"/>
</dbReference>
<evidence type="ECO:0000256" key="4">
    <source>
        <dbReference type="ARBA" id="ARBA00022741"/>
    </source>
</evidence>
<evidence type="ECO:0000256" key="5">
    <source>
        <dbReference type="ARBA" id="ARBA00022840"/>
    </source>
</evidence>
<feature type="binding site" evidence="8">
    <location>
        <position position="98"/>
    </location>
    <ligand>
        <name>substrate</name>
    </ligand>
</feature>
<dbReference type="GO" id="GO:0015966">
    <property type="term" value="P:diadenosine tetraphosphate biosynthetic process"/>
    <property type="evidence" value="ECO:0007669"/>
    <property type="project" value="UniProtKB-ARBA"/>
</dbReference>
<evidence type="ECO:0000256" key="2">
    <source>
        <dbReference type="ARBA" id="ARBA00022490"/>
    </source>
</evidence>
<keyword evidence="3 8" id="KW-0436">Ligase</keyword>
<evidence type="ECO:0000313" key="11">
    <source>
        <dbReference type="Proteomes" id="UP000777784"/>
    </source>
</evidence>
<dbReference type="PANTHER" id="PTHR10745">
    <property type="entry name" value="GLYCYL-TRNA SYNTHETASE/DNA POLYMERASE SUBUNIT GAMMA-2"/>
    <property type="match status" value="1"/>
</dbReference>
<dbReference type="Pfam" id="PF00587">
    <property type="entry name" value="tRNA-synt_2b"/>
    <property type="match status" value="1"/>
</dbReference>
<evidence type="ECO:0000256" key="1">
    <source>
        <dbReference type="ARBA" id="ARBA00008226"/>
    </source>
</evidence>
<feature type="domain" description="Aminoacyl-transfer RNA synthetases class-II family profile" evidence="9">
    <location>
        <begin position="6"/>
        <end position="345"/>
    </location>
</feature>
<feature type="binding site" evidence="8">
    <location>
        <begin position="307"/>
        <end position="311"/>
    </location>
    <ligand>
        <name>substrate</name>
    </ligand>
</feature>
<dbReference type="GO" id="GO:0004820">
    <property type="term" value="F:glycine-tRNA ligase activity"/>
    <property type="evidence" value="ECO:0007669"/>
    <property type="project" value="UniProtKB-UniRule"/>
</dbReference>
<dbReference type="Gene3D" id="3.40.50.800">
    <property type="entry name" value="Anticodon-binding domain"/>
    <property type="match status" value="1"/>
</dbReference>
<evidence type="ECO:0000256" key="3">
    <source>
        <dbReference type="ARBA" id="ARBA00022598"/>
    </source>
</evidence>
<dbReference type="SUPFAM" id="SSF52954">
    <property type="entry name" value="Class II aaRS ABD-related"/>
    <property type="match status" value="1"/>
</dbReference>
<dbReference type="NCBIfam" id="TIGR00389">
    <property type="entry name" value="glyS_dimeric"/>
    <property type="match status" value="1"/>
</dbReference>
<dbReference type="InterPro" id="IPR027031">
    <property type="entry name" value="Gly-tRNA_synthase/POLG2"/>
</dbReference>
<dbReference type="AlphaFoldDB" id="A0A948W4U8"/>
<dbReference type="InterPro" id="IPR022961">
    <property type="entry name" value="Gly_tRNA_ligase_bac"/>
</dbReference>
<dbReference type="Proteomes" id="UP000777784">
    <property type="component" value="Unassembled WGS sequence"/>
</dbReference>
<dbReference type="InterPro" id="IPR004154">
    <property type="entry name" value="Anticodon-bd"/>
</dbReference>
<evidence type="ECO:0000259" key="9">
    <source>
        <dbReference type="PROSITE" id="PS50862"/>
    </source>
</evidence>
<gene>
    <name evidence="8" type="primary">glyQS</name>
    <name evidence="10" type="ORF">KJ970_17010</name>
</gene>
<name>A0A948W4U8_UNCEI</name>
<dbReference type="GO" id="GO:0006426">
    <property type="term" value="P:glycyl-tRNA aminoacylation"/>
    <property type="evidence" value="ECO:0007669"/>
    <property type="project" value="UniProtKB-UniRule"/>
</dbReference>
<dbReference type="Pfam" id="PF03129">
    <property type="entry name" value="HGTP_anticodon"/>
    <property type="match status" value="1"/>
</dbReference>
<dbReference type="InterPro" id="IPR002314">
    <property type="entry name" value="aa-tRNA-synt_IIb"/>
</dbReference>
<keyword evidence="5 8" id="KW-0067">ATP-binding</keyword>
<accession>A0A948W4U8</accession>
<dbReference type="NCBIfam" id="NF003211">
    <property type="entry name" value="PRK04173.1"/>
    <property type="match status" value="1"/>
</dbReference>
<dbReference type="InterPro" id="IPR002315">
    <property type="entry name" value="tRNA-synt_gly"/>
</dbReference>
<feature type="binding site" evidence="8">
    <location>
        <begin position="183"/>
        <end position="185"/>
    </location>
    <ligand>
        <name>ATP</name>
        <dbReference type="ChEBI" id="CHEBI:30616"/>
    </ligand>
</feature>
<comment type="subcellular location">
    <subcellularLocation>
        <location evidence="8">Cytoplasm</location>
    </subcellularLocation>
</comment>
<dbReference type="CDD" id="cd00858">
    <property type="entry name" value="GlyRS_anticodon"/>
    <property type="match status" value="1"/>
</dbReference>
<dbReference type="InterPro" id="IPR045864">
    <property type="entry name" value="aa-tRNA-synth_II/BPL/LPL"/>
</dbReference>
<dbReference type="InterPro" id="IPR006195">
    <property type="entry name" value="aa-tRNA-synth_II"/>
</dbReference>
<proteinExistence type="inferred from homology"/>
<comment type="subunit">
    <text evidence="8">Homodimer.</text>
</comment>
<dbReference type="GO" id="GO:0005737">
    <property type="term" value="C:cytoplasm"/>
    <property type="evidence" value="ECO:0007669"/>
    <property type="project" value="UniProtKB-SubCell"/>
</dbReference>
<dbReference type="InterPro" id="IPR036621">
    <property type="entry name" value="Anticodon-bd_dom_sf"/>
</dbReference>
<dbReference type="PROSITE" id="PS50862">
    <property type="entry name" value="AA_TRNA_LIGASE_II"/>
    <property type="match status" value="1"/>
</dbReference>
<reference evidence="10" key="1">
    <citation type="submission" date="2021-05" db="EMBL/GenBank/DDBJ databases">
        <title>Energy efficiency and biological interactions define the core microbiome of deep oligotrophic groundwater.</title>
        <authorList>
            <person name="Mehrshad M."/>
            <person name="Lopez-Fernandez M."/>
            <person name="Bell E."/>
            <person name="Bernier-Latmani R."/>
            <person name="Bertilsson S."/>
            <person name="Dopson M."/>
        </authorList>
    </citation>
    <scope>NUCLEOTIDE SEQUENCE</scope>
    <source>
        <strain evidence="10">Modern_marine.mb.64</strain>
    </source>
</reference>
<feature type="binding site" evidence="8">
    <location>
        <begin position="193"/>
        <end position="198"/>
    </location>
    <ligand>
        <name>ATP</name>
        <dbReference type="ChEBI" id="CHEBI:30616"/>
    </ligand>
</feature>
<dbReference type="PRINTS" id="PR01043">
    <property type="entry name" value="TRNASYNTHGLY"/>
</dbReference>
<dbReference type="EMBL" id="JAHJDP010000097">
    <property type="protein sequence ID" value="MBU2692617.1"/>
    <property type="molecule type" value="Genomic_DNA"/>
</dbReference>
<dbReference type="Gene3D" id="3.30.930.10">
    <property type="entry name" value="Bira Bifunctional Protein, Domain 2"/>
    <property type="match status" value="1"/>
</dbReference>
<keyword evidence="4 8" id="KW-0547">Nucleotide-binding</keyword>
<dbReference type="EC" id="6.1.1.14" evidence="8"/>
<keyword evidence="6 8" id="KW-0648">Protein biosynthesis</keyword>